<dbReference type="Proteomes" id="UP000800035">
    <property type="component" value="Unassembled WGS sequence"/>
</dbReference>
<evidence type="ECO:0000313" key="4">
    <source>
        <dbReference type="Proteomes" id="UP000800035"/>
    </source>
</evidence>
<keyword evidence="2" id="KW-0472">Membrane</keyword>
<reference evidence="3" key="1">
    <citation type="journal article" date="2020" name="Stud. Mycol.">
        <title>101 Dothideomycetes genomes: a test case for predicting lifestyles and emergence of pathogens.</title>
        <authorList>
            <person name="Haridas S."/>
            <person name="Albert R."/>
            <person name="Binder M."/>
            <person name="Bloem J."/>
            <person name="Labutti K."/>
            <person name="Salamov A."/>
            <person name="Andreopoulos B."/>
            <person name="Baker S."/>
            <person name="Barry K."/>
            <person name="Bills G."/>
            <person name="Bluhm B."/>
            <person name="Cannon C."/>
            <person name="Castanera R."/>
            <person name="Culley D."/>
            <person name="Daum C."/>
            <person name="Ezra D."/>
            <person name="Gonzalez J."/>
            <person name="Henrissat B."/>
            <person name="Kuo A."/>
            <person name="Liang C."/>
            <person name="Lipzen A."/>
            <person name="Lutzoni F."/>
            <person name="Magnuson J."/>
            <person name="Mondo S."/>
            <person name="Nolan M."/>
            <person name="Ohm R."/>
            <person name="Pangilinan J."/>
            <person name="Park H.-J."/>
            <person name="Ramirez L."/>
            <person name="Alfaro M."/>
            <person name="Sun H."/>
            <person name="Tritt A."/>
            <person name="Yoshinaga Y."/>
            <person name="Zwiers L.-H."/>
            <person name="Turgeon B."/>
            <person name="Goodwin S."/>
            <person name="Spatafora J."/>
            <person name="Crous P."/>
            <person name="Grigoriev I."/>
        </authorList>
    </citation>
    <scope>NUCLEOTIDE SEQUENCE</scope>
    <source>
        <strain evidence="3">CBS 675.92</strain>
    </source>
</reference>
<protein>
    <submittedName>
        <fullName evidence="3">Uncharacterized protein</fullName>
    </submittedName>
</protein>
<feature type="transmembrane region" description="Helical" evidence="2">
    <location>
        <begin position="12"/>
        <end position="36"/>
    </location>
</feature>
<keyword evidence="2" id="KW-1133">Transmembrane helix</keyword>
<organism evidence="3 4">
    <name type="scientific">Byssothecium circinans</name>
    <dbReference type="NCBI Taxonomy" id="147558"/>
    <lineage>
        <taxon>Eukaryota</taxon>
        <taxon>Fungi</taxon>
        <taxon>Dikarya</taxon>
        <taxon>Ascomycota</taxon>
        <taxon>Pezizomycotina</taxon>
        <taxon>Dothideomycetes</taxon>
        <taxon>Pleosporomycetidae</taxon>
        <taxon>Pleosporales</taxon>
        <taxon>Massarineae</taxon>
        <taxon>Massarinaceae</taxon>
        <taxon>Byssothecium</taxon>
    </lineage>
</organism>
<keyword evidence="2" id="KW-0812">Transmembrane</keyword>
<evidence type="ECO:0000313" key="3">
    <source>
        <dbReference type="EMBL" id="KAF1962409.1"/>
    </source>
</evidence>
<dbReference type="AlphaFoldDB" id="A0A6A5UEP4"/>
<feature type="transmembrane region" description="Helical" evidence="2">
    <location>
        <begin position="74"/>
        <end position="100"/>
    </location>
</feature>
<dbReference type="EMBL" id="ML976979">
    <property type="protein sequence ID" value="KAF1962409.1"/>
    <property type="molecule type" value="Genomic_DNA"/>
</dbReference>
<feature type="compositionally biased region" description="Polar residues" evidence="1">
    <location>
        <begin position="251"/>
        <end position="264"/>
    </location>
</feature>
<feature type="region of interest" description="Disordered" evidence="1">
    <location>
        <begin position="245"/>
        <end position="272"/>
    </location>
</feature>
<evidence type="ECO:0000256" key="1">
    <source>
        <dbReference type="SAM" id="MobiDB-lite"/>
    </source>
</evidence>
<accession>A0A6A5UEP4</accession>
<feature type="transmembrane region" description="Helical" evidence="2">
    <location>
        <begin position="189"/>
        <end position="207"/>
    </location>
</feature>
<evidence type="ECO:0000256" key="2">
    <source>
        <dbReference type="SAM" id="Phobius"/>
    </source>
</evidence>
<sequence length="288" mass="32157">MFKKVQVDFRRCASLPFAIFVTSLILILLAVAEFLLQTQLGQAFRNLAVQYPNSSLAEWRFVSFNPDFIDDGTSISICAAATFGLIAGGVGIAWAAVNWWRITRISIKRLGIMMCIISSANAILSIGFMIYISVSEAKGAIPEQWDDLKDGAITREYYVCTALPFLYPDAERLFGFPACDVAKAGRYELFVIVCVSAVLAAFSIIQVRQKRREWNIEEQTWDPERRHGEKTKMFSNVMAQMKTKDKAASNPPISNTPWAQSPATTPVEKPAAAVRAQRSSLYGYYQPL</sequence>
<dbReference type="OrthoDB" id="3785564at2759"/>
<feature type="transmembrane region" description="Helical" evidence="2">
    <location>
        <begin position="112"/>
        <end position="134"/>
    </location>
</feature>
<name>A0A6A5UEP4_9PLEO</name>
<keyword evidence="4" id="KW-1185">Reference proteome</keyword>
<gene>
    <name evidence="3" type="ORF">CC80DRAFT_588955</name>
</gene>
<proteinExistence type="predicted"/>